<feature type="domain" description="SMP-30/Gluconolactonase/LRE-like region" evidence="4">
    <location>
        <begin position="215"/>
        <end position="454"/>
    </location>
</feature>
<dbReference type="GO" id="GO:0004341">
    <property type="term" value="F:gluconolactonase activity"/>
    <property type="evidence" value="ECO:0007669"/>
    <property type="project" value="TreeGrafter"/>
</dbReference>
<evidence type="ECO:0000256" key="1">
    <source>
        <dbReference type="ARBA" id="ARBA00008853"/>
    </source>
</evidence>
<dbReference type="Pfam" id="PF08450">
    <property type="entry name" value="SGL"/>
    <property type="match status" value="1"/>
</dbReference>
<dbReference type="GO" id="GO:0005509">
    <property type="term" value="F:calcium ion binding"/>
    <property type="evidence" value="ECO:0007669"/>
    <property type="project" value="TreeGrafter"/>
</dbReference>
<dbReference type="Gene3D" id="2.120.10.30">
    <property type="entry name" value="TolB, C-terminal domain"/>
    <property type="match status" value="1"/>
</dbReference>
<gene>
    <name evidence="5" type="ORF">MBMO_EBAC080-L028H02.13</name>
</gene>
<keyword evidence="3" id="KW-0479">Metal-binding</keyword>
<proteinExistence type="inferred from homology"/>
<dbReference type="PANTHER" id="PTHR10907:SF47">
    <property type="entry name" value="REGUCALCIN"/>
    <property type="match status" value="1"/>
</dbReference>
<dbReference type="PANTHER" id="PTHR10907">
    <property type="entry name" value="REGUCALCIN"/>
    <property type="match status" value="1"/>
</dbReference>
<dbReference type="Pfam" id="PF01081">
    <property type="entry name" value="Aldolase"/>
    <property type="match status" value="1"/>
</dbReference>
<feature type="binding site" evidence="3">
    <location>
        <position position="217"/>
    </location>
    <ligand>
        <name>a divalent metal cation</name>
        <dbReference type="ChEBI" id="CHEBI:60240"/>
    </ligand>
</feature>
<feature type="binding site" evidence="3">
    <location>
        <position position="396"/>
    </location>
    <ligand>
        <name>a divalent metal cation</name>
        <dbReference type="ChEBI" id="CHEBI:60240"/>
    </ligand>
</feature>
<dbReference type="GO" id="GO:0016829">
    <property type="term" value="F:lyase activity"/>
    <property type="evidence" value="ECO:0007669"/>
    <property type="project" value="InterPro"/>
</dbReference>
<organism evidence="5">
    <name type="scientific">uncultured marine bacterium 582</name>
    <dbReference type="NCBI Taxonomy" id="257402"/>
    <lineage>
        <taxon>Bacteria</taxon>
        <taxon>environmental samples</taxon>
    </lineage>
</organism>
<dbReference type="PRINTS" id="PR01790">
    <property type="entry name" value="SMP30FAMILY"/>
</dbReference>
<keyword evidence="3" id="KW-0862">Zinc</keyword>
<dbReference type="InterPro" id="IPR013785">
    <property type="entry name" value="Aldolase_TIM"/>
</dbReference>
<dbReference type="NCBIfam" id="NF006600">
    <property type="entry name" value="PRK09140.1"/>
    <property type="match status" value="1"/>
</dbReference>
<dbReference type="InterPro" id="IPR005511">
    <property type="entry name" value="SMP-30"/>
</dbReference>
<dbReference type="Gene3D" id="3.20.20.70">
    <property type="entry name" value="Aldolase class I"/>
    <property type="match status" value="1"/>
</dbReference>
<dbReference type="EMBL" id="AY458649">
    <property type="protein sequence ID" value="AAR38351.1"/>
    <property type="molecule type" value="Genomic_DNA"/>
</dbReference>
<reference evidence="5" key="2">
    <citation type="submission" date="2003-12" db="EMBL/GenBank/DDBJ databases">
        <title>Monterey Bay Coastal Ocean Microbial Observatory environmental clone sequencing.</title>
        <authorList>
            <person name="DeLong E.F."/>
        </authorList>
    </citation>
    <scope>NUCLEOTIDE SEQUENCE</scope>
</reference>
<reference evidence="5" key="1">
    <citation type="submission" date="2003-11" db="EMBL/GenBank/DDBJ databases">
        <authorList>
            <person name="Heidelberg J.F."/>
            <person name="Eisen J.A."/>
            <person name="Nelson W.C."/>
            <person name="DeLong E.F."/>
        </authorList>
    </citation>
    <scope>NUCLEOTIDE SEQUENCE</scope>
</reference>
<evidence type="ECO:0000256" key="3">
    <source>
        <dbReference type="PIRSR" id="PIRSR605511-2"/>
    </source>
</evidence>
<feature type="binding site" evidence="3">
    <location>
        <position position="300"/>
    </location>
    <ligand>
        <name>substrate</name>
    </ligand>
</feature>
<dbReference type="GO" id="GO:0019853">
    <property type="term" value="P:L-ascorbic acid biosynthetic process"/>
    <property type="evidence" value="ECO:0007669"/>
    <property type="project" value="TreeGrafter"/>
</dbReference>
<feature type="active site" description="Proton donor/acceptor" evidence="2">
    <location>
        <position position="396"/>
    </location>
</feature>
<dbReference type="InterPro" id="IPR011042">
    <property type="entry name" value="6-blade_b-propeller_TolB-like"/>
</dbReference>
<dbReference type="InterPro" id="IPR013658">
    <property type="entry name" value="SGL"/>
</dbReference>
<feature type="binding site" evidence="3">
    <location>
        <position position="298"/>
    </location>
    <ligand>
        <name>substrate</name>
    </ligand>
</feature>
<name>Q6SF71_9BACT</name>
<evidence type="ECO:0000313" key="5">
    <source>
        <dbReference type="EMBL" id="AAR38351.1"/>
    </source>
</evidence>
<dbReference type="InterPro" id="IPR000887">
    <property type="entry name" value="Aldlse_KDPG_KHG"/>
</dbReference>
<comment type="similarity">
    <text evidence="1">Belongs to the SMP-30/CGR1 family.</text>
</comment>
<dbReference type="SUPFAM" id="SSF51569">
    <property type="entry name" value="Aldolase"/>
    <property type="match status" value="1"/>
</dbReference>
<dbReference type="CDD" id="cd00452">
    <property type="entry name" value="KDPG_aldolase"/>
    <property type="match status" value="1"/>
</dbReference>
<sequence>MSRDIIAILRGITPDEVLPVTAALVAAGIDKIEVPLNSPQPLDSIAAMAKAFGDQALIGAGTVLSPQDVDAVALAGGKMIVSPDCNPAVITATKAAGLQSFPGVLTPSECFAALRAGADGLKVFPSFLLGPRGLAALRAVLPPETRVYAVGGVGPESFKTWHDAGVTGFGIGTGLYTPGMATQTVAAKARDLVAAYDRMGGRMTVTIFSETKCQLGEGPLWHPERQQLFWFDILAKRLITRSGDTEHYWQFDEHVSAAGWIDHDRLLIASETRLFSFNLVTQVQQTVVALEAKDLRTRSNDGRADPWGGFWIGTMGKQAEAGLGVIYRYYQGMLRPLYRAISISNAICFSPNRKYAYFADTATQTILRQPLSRDDGWPEGDPELWLDLSAEDRYPDGAVVDTEGCVWNAQWGSSRIARYAPDGQFLSAINFPTSQMSCPAFGGDRMQTLYATSAAVGLNDREPQAGQSFACDTPYTGQPEHRVIL</sequence>
<dbReference type="AlphaFoldDB" id="Q6SF71"/>
<protein>
    <submittedName>
        <fullName evidence="5">KDPG and KHG aldolase family/SMP-30 family protein</fullName>
    </submittedName>
</protein>
<evidence type="ECO:0000259" key="4">
    <source>
        <dbReference type="Pfam" id="PF08450"/>
    </source>
</evidence>
<comment type="cofactor">
    <cofactor evidence="3">
        <name>Zn(2+)</name>
        <dbReference type="ChEBI" id="CHEBI:29105"/>
    </cofactor>
    <text evidence="3">Binds 1 divalent metal cation per subunit.</text>
</comment>
<evidence type="ECO:0000256" key="2">
    <source>
        <dbReference type="PIRSR" id="PIRSR605511-1"/>
    </source>
</evidence>
<dbReference type="SUPFAM" id="SSF63829">
    <property type="entry name" value="Calcium-dependent phosphotriesterase"/>
    <property type="match status" value="1"/>
</dbReference>
<feature type="binding site" evidence="3">
    <location>
        <position position="345"/>
    </location>
    <ligand>
        <name>a divalent metal cation</name>
        <dbReference type="ChEBI" id="CHEBI:60240"/>
    </ligand>
</feature>
<accession>Q6SF71</accession>